<dbReference type="RefSeq" id="WP_142898500.1">
    <property type="nucleotide sequence ID" value="NZ_ML660059.1"/>
</dbReference>
<keyword evidence="2" id="KW-0449">Lipoprotein</keyword>
<reference evidence="2 3" key="1">
    <citation type="submission" date="2019-06" db="EMBL/GenBank/DDBJ databases">
        <title>Whole genome sequence for Rhodospirillaceae sp. R148.</title>
        <authorList>
            <person name="Wang G."/>
        </authorList>
    </citation>
    <scope>NUCLEOTIDE SEQUENCE [LARGE SCALE GENOMIC DNA]</scope>
    <source>
        <strain evidence="2 3">R148</strain>
    </source>
</reference>
<organism evidence="2 3">
    <name type="scientific">Denitrobaculum tricleocarpae</name>
    <dbReference type="NCBI Taxonomy" id="2591009"/>
    <lineage>
        <taxon>Bacteria</taxon>
        <taxon>Pseudomonadati</taxon>
        <taxon>Pseudomonadota</taxon>
        <taxon>Alphaproteobacteria</taxon>
        <taxon>Rhodospirillales</taxon>
        <taxon>Rhodospirillaceae</taxon>
        <taxon>Denitrobaculum</taxon>
    </lineage>
</organism>
<evidence type="ECO:0000259" key="1">
    <source>
        <dbReference type="Pfam" id="PF17131"/>
    </source>
</evidence>
<sequence length="288" mass="32671">MNTLTRRPLTGLLAAAVLTGGLAGPVLVTSAWSTTPDTDAVNEQALLSGDEIAARINARDDGDSVARSMTMELVDKRGKKRTRKTRSFRKYFETEKRIAIFFEKPRNVRDTAFLTFDYLEDSEEDAQWLYLPALRRVRRISGSDRGDYFMGTDFTYDDIRQDTKVSRSDYNRTTLGMGEVDGRACYVMEGIPASEDIAEQLGYSRTVSCVDAEIWMVLKSEIWDLQGKKLKTIHTRDIRQVQGIWTAHLLEAENHKTGHKTTFIMSEVDYLADLSDDLFTRSALKRGL</sequence>
<protein>
    <submittedName>
        <fullName evidence="2">Outer membrane lipoprotein-sorting protein</fullName>
    </submittedName>
</protein>
<name>A0A545TG90_9PROT</name>
<dbReference type="Proteomes" id="UP000315252">
    <property type="component" value="Unassembled WGS sequence"/>
</dbReference>
<feature type="domain" description="Uncharacterized protein TP-0789" evidence="1">
    <location>
        <begin position="96"/>
        <end position="286"/>
    </location>
</feature>
<comment type="caution">
    <text evidence="2">The sequence shown here is derived from an EMBL/GenBank/DDBJ whole genome shotgun (WGS) entry which is preliminary data.</text>
</comment>
<gene>
    <name evidence="2" type="ORF">FKG95_21625</name>
</gene>
<dbReference type="Gene3D" id="2.50.20.10">
    <property type="entry name" value="Lipoprotein localisation LolA/LolB/LppX"/>
    <property type="match status" value="1"/>
</dbReference>
<dbReference type="EMBL" id="VHSH01000008">
    <property type="protein sequence ID" value="TQV76237.1"/>
    <property type="molecule type" value="Genomic_DNA"/>
</dbReference>
<evidence type="ECO:0000313" key="3">
    <source>
        <dbReference type="Proteomes" id="UP000315252"/>
    </source>
</evidence>
<accession>A0A545TG90</accession>
<dbReference type="InterPro" id="IPR033399">
    <property type="entry name" value="TP_0789-like"/>
</dbReference>
<dbReference type="OrthoDB" id="9803781at2"/>
<dbReference type="CDD" id="cd16329">
    <property type="entry name" value="LolA_like"/>
    <property type="match status" value="1"/>
</dbReference>
<evidence type="ECO:0000313" key="2">
    <source>
        <dbReference type="EMBL" id="TQV76237.1"/>
    </source>
</evidence>
<keyword evidence="3" id="KW-1185">Reference proteome</keyword>
<dbReference type="Pfam" id="PF17131">
    <property type="entry name" value="LolA_like"/>
    <property type="match status" value="1"/>
</dbReference>
<dbReference type="AlphaFoldDB" id="A0A545TG90"/>
<proteinExistence type="predicted"/>